<evidence type="ECO:0000313" key="2">
    <source>
        <dbReference type="EMBL" id="SMX99899.1"/>
    </source>
</evidence>
<dbReference type="Gene3D" id="3.40.50.12780">
    <property type="entry name" value="N-terminal domain of ligase-like"/>
    <property type="match status" value="1"/>
</dbReference>
<dbReference type="Proteomes" id="UP000234382">
    <property type="component" value="Unassembled WGS sequence"/>
</dbReference>
<dbReference type="RefSeq" id="WP_167443921.1">
    <property type="nucleotide sequence ID" value="NZ_FXYX01000037.1"/>
</dbReference>
<sequence>MVTTTTRSTATSAHSWLTLSTGTIVESDDAPRHHVTQHAFGIYRATKSIRLINECADLINRGGIAALIPVSASDAYLEAIAEQIELFARTRTEPGGILALPTSGSTGAPKLVAIPASGLVQFLGWGEQHFGFDETTISLSLSPWNFDVSLLDTWAVLSAGGTVVAADTARLYDTNYLTELLHRHRPTFVQVVPATLDALVNLSDADSYDTVHDVVLTGGIASQSLRAAATRLFPQATFHNIYGSTEVNDCLIETLSAEKFAGADSLPLGRPINGCEVFLGTEDEVQRLDPQMPDAEGELLVRTPWMALGYIHAGAIRPLPTRENHCYPMRDHASWSAQQLRYLGRYDRTVKIRGQRVSLDEIEQAARSTSLAEMACAWIAEVGTNTELHMAYTTSNQTLGTPSSLVLRMAMSAILPPFAMPNQLHPFDSPFPLNGNGKPDLASIKSLTESE</sequence>
<name>A0A2H1KJS6_9MICO</name>
<organism evidence="2 3">
    <name type="scientific">Brevibacterium iodinum ATCC 49514</name>
    <dbReference type="NCBI Taxonomy" id="1255616"/>
    <lineage>
        <taxon>Bacteria</taxon>
        <taxon>Bacillati</taxon>
        <taxon>Actinomycetota</taxon>
        <taxon>Actinomycetes</taxon>
        <taxon>Micrococcales</taxon>
        <taxon>Brevibacteriaceae</taxon>
        <taxon>Brevibacterium</taxon>
    </lineage>
</organism>
<reference evidence="3" key="1">
    <citation type="submission" date="2017-03" db="EMBL/GenBank/DDBJ databases">
        <authorList>
            <person name="Monnet C."/>
        </authorList>
    </citation>
    <scope>NUCLEOTIDE SEQUENCE [LARGE SCALE GENOMIC DNA]</scope>
    <source>
        <strain evidence="3">ATCC 49514</strain>
    </source>
</reference>
<dbReference type="Pfam" id="PF00501">
    <property type="entry name" value="AMP-binding"/>
    <property type="match status" value="1"/>
</dbReference>
<dbReference type="InterPro" id="IPR052091">
    <property type="entry name" value="Beta-ala_Activ/Resist"/>
</dbReference>
<keyword evidence="3" id="KW-1185">Reference proteome</keyword>
<dbReference type="InterPro" id="IPR042099">
    <property type="entry name" value="ANL_N_sf"/>
</dbReference>
<accession>A0A2H1KJS6</accession>
<dbReference type="InterPro" id="IPR045851">
    <property type="entry name" value="AMP-bd_C_sf"/>
</dbReference>
<dbReference type="Gene3D" id="3.30.300.30">
    <property type="match status" value="1"/>
</dbReference>
<gene>
    <name evidence="2" type="ORF">BI49514_03109</name>
</gene>
<dbReference type="InterPro" id="IPR000873">
    <property type="entry name" value="AMP-dep_synth/lig_dom"/>
</dbReference>
<dbReference type="SUPFAM" id="SSF56801">
    <property type="entry name" value="Acetyl-CoA synthetase-like"/>
    <property type="match status" value="1"/>
</dbReference>
<dbReference type="PANTHER" id="PTHR44394:SF1">
    <property type="entry name" value="BETA-ALANINE-ACTIVATING ENZYME"/>
    <property type="match status" value="1"/>
</dbReference>
<proteinExistence type="predicted"/>
<evidence type="ECO:0000313" key="3">
    <source>
        <dbReference type="Proteomes" id="UP000234382"/>
    </source>
</evidence>
<dbReference type="PANTHER" id="PTHR44394">
    <property type="entry name" value="BETA-ALANINE-ACTIVATING ENZYME"/>
    <property type="match status" value="1"/>
</dbReference>
<dbReference type="GO" id="GO:0043041">
    <property type="term" value="P:amino acid activation for nonribosomal peptide biosynthetic process"/>
    <property type="evidence" value="ECO:0007669"/>
    <property type="project" value="TreeGrafter"/>
</dbReference>
<dbReference type="EMBL" id="FXYX01000037">
    <property type="protein sequence ID" value="SMX99899.1"/>
    <property type="molecule type" value="Genomic_DNA"/>
</dbReference>
<dbReference type="AlphaFoldDB" id="A0A2H1KJS6"/>
<feature type="domain" description="AMP-dependent synthetase/ligase" evidence="1">
    <location>
        <begin position="102"/>
        <end position="310"/>
    </location>
</feature>
<protein>
    <submittedName>
        <fullName evidence="2">AMP-binding enzyme</fullName>
    </submittedName>
</protein>
<evidence type="ECO:0000259" key="1">
    <source>
        <dbReference type="Pfam" id="PF00501"/>
    </source>
</evidence>